<comment type="caution">
    <text evidence="1">The sequence shown here is derived from an EMBL/GenBank/DDBJ whole genome shotgun (WGS) entry which is preliminary data.</text>
</comment>
<sequence length="374" mass="40710">MSPARQAIAGGVGWCPGSFSLQWNRTSTLMRITHIKPLSAATLALALTALLAACSNKEAPAPAATAAGTTAAASAKAPAAESDADQATSQKLGLYIECFNRLDSSAHESFTRYDVWVKDMKVGPVGNEPIVYGPSQIDPAAMVSCKKDFAQAASQAPAMAALDADGKVYFQTLDALNTVVQDAFTYYDRGNYKDDAFAKGKQLHPQLMERKQAFEAASEKFSDELDVQNDHMLEARMQKLEKEQGRTLPYLQMASMFRAKQLIGVVQADTFDAAKAAERQDAYEKSADELLAYATAHKDEAPMFWSGYVSATETYRKATKERIRRIRDNVAYTEGDKMMLKPGSDWMVEGSPGSATKAYNGLVEAGNSLHGMRH</sequence>
<protein>
    <submittedName>
        <fullName evidence="1">DUF3829 domain-containing protein</fullName>
    </submittedName>
</protein>
<gene>
    <name evidence="1" type="ORF">DVJ77_08020</name>
</gene>
<accession>A0A369UNX2</accession>
<name>A0A369UNX2_9GAMM</name>
<proteinExistence type="predicted"/>
<evidence type="ECO:0000313" key="1">
    <source>
        <dbReference type="EMBL" id="RDD82346.1"/>
    </source>
</evidence>
<dbReference type="InterPro" id="IPR024291">
    <property type="entry name" value="DUF3829"/>
</dbReference>
<evidence type="ECO:0000313" key="2">
    <source>
        <dbReference type="Proteomes" id="UP000253782"/>
    </source>
</evidence>
<organism evidence="1 2">
    <name type="scientific">Dyella tabacisoli</name>
    <dbReference type="NCBI Taxonomy" id="2282381"/>
    <lineage>
        <taxon>Bacteria</taxon>
        <taxon>Pseudomonadati</taxon>
        <taxon>Pseudomonadota</taxon>
        <taxon>Gammaproteobacteria</taxon>
        <taxon>Lysobacterales</taxon>
        <taxon>Rhodanobacteraceae</taxon>
        <taxon>Dyella</taxon>
    </lineage>
</organism>
<reference evidence="1 2" key="1">
    <citation type="submission" date="2018-07" db="EMBL/GenBank/DDBJ databases">
        <title>Dyella tabacisoli L4-6T, whole genome shotgun sequence.</title>
        <authorList>
            <person name="Zhou X.-K."/>
            <person name="Li W.-J."/>
            <person name="Duan Y.-Q."/>
        </authorList>
    </citation>
    <scope>NUCLEOTIDE SEQUENCE [LARGE SCALE GENOMIC DNA]</scope>
    <source>
        <strain evidence="1 2">L4-6</strain>
    </source>
</reference>
<dbReference type="Proteomes" id="UP000253782">
    <property type="component" value="Unassembled WGS sequence"/>
</dbReference>
<dbReference type="EMBL" id="QQAH01000006">
    <property type="protein sequence ID" value="RDD82346.1"/>
    <property type="molecule type" value="Genomic_DNA"/>
</dbReference>
<dbReference type="Pfam" id="PF12889">
    <property type="entry name" value="DUF3829"/>
    <property type="match status" value="1"/>
</dbReference>
<dbReference type="OrthoDB" id="8004422at2"/>
<keyword evidence="2" id="KW-1185">Reference proteome</keyword>
<dbReference type="AlphaFoldDB" id="A0A369UNX2"/>